<keyword evidence="2" id="KW-0378">Hydrolase</keyword>
<feature type="compositionally biased region" description="Basic and acidic residues" evidence="4">
    <location>
        <begin position="327"/>
        <end position="337"/>
    </location>
</feature>
<evidence type="ECO:0000256" key="1">
    <source>
        <dbReference type="ARBA" id="ARBA00022722"/>
    </source>
</evidence>
<dbReference type="InterPro" id="IPR013520">
    <property type="entry name" value="Ribonucl_H"/>
</dbReference>
<dbReference type="SUPFAM" id="SSF53098">
    <property type="entry name" value="Ribonuclease H-like"/>
    <property type="match status" value="1"/>
</dbReference>
<evidence type="ECO:0000313" key="7">
    <source>
        <dbReference type="Proteomes" id="UP000095662"/>
    </source>
</evidence>
<dbReference type="PANTHER" id="PTHR23044:SF61">
    <property type="entry name" value="3'-5' EXORIBONUCLEASE 1-RELATED"/>
    <property type="match status" value="1"/>
</dbReference>
<keyword evidence="1" id="KW-0540">Nuclease</keyword>
<accession>A0A174ZIV4</accession>
<dbReference type="GO" id="GO:0003676">
    <property type="term" value="F:nucleic acid binding"/>
    <property type="evidence" value="ECO:0007669"/>
    <property type="project" value="InterPro"/>
</dbReference>
<dbReference type="InterPro" id="IPR051274">
    <property type="entry name" value="3-5_Exoribonuclease"/>
</dbReference>
<gene>
    <name evidence="6" type="ORF">ERS852540_00994</name>
</gene>
<feature type="domain" description="Exonuclease" evidence="5">
    <location>
        <begin position="2"/>
        <end position="188"/>
    </location>
</feature>
<dbReference type="CDD" id="cd06133">
    <property type="entry name" value="ERI-1_3'hExo_like"/>
    <property type="match status" value="1"/>
</dbReference>
<dbReference type="InterPro" id="IPR047201">
    <property type="entry name" value="ERI-1_3'hExo-like"/>
</dbReference>
<name>A0A174ZIV4_9FIRM</name>
<dbReference type="Pfam" id="PF00929">
    <property type="entry name" value="RNase_T"/>
    <property type="match status" value="1"/>
</dbReference>
<evidence type="ECO:0000256" key="3">
    <source>
        <dbReference type="ARBA" id="ARBA00022839"/>
    </source>
</evidence>
<dbReference type="PANTHER" id="PTHR23044">
    <property type="entry name" value="3'-5' EXONUCLEASE ERI1-RELATED"/>
    <property type="match status" value="1"/>
</dbReference>
<proteinExistence type="predicted"/>
<reference evidence="6 7" key="1">
    <citation type="submission" date="2015-09" db="EMBL/GenBank/DDBJ databases">
        <authorList>
            <consortium name="Pathogen Informatics"/>
        </authorList>
    </citation>
    <scope>NUCLEOTIDE SEQUENCE [LARGE SCALE GENOMIC DNA]</scope>
    <source>
        <strain evidence="6 7">2789STDY5834928</strain>
    </source>
</reference>
<dbReference type="STRING" id="39492.ERS852540_00994"/>
<dbReference type="InterPro" id="IPR036397">
    <property type="entry name" value="RNaseH_sf"/>
</dbReference>
<keyword evidence="3" id="KW-0269">Exonuclease</keyword>
<evidence type="ECO:0000256" key="2">
    <source>
        <dbReference type="ARBA" id="ARBA00022801"/>
    </source>
</evidence>
<dbReference type="InterPro" id="IPR012337">
    <property type="entry name" value="RNaseH-like_sf"/>
</dbReference>
<protein>
    <submittedName>
        <fullName evidence="6">Sporulation inhibitor KapD</fullName>
    </submittedName>
</protein>
<feature type="region of interest" description="Disordered" evidence="4">
    <location>
        <begin position="313"/>
        <end position="337"/>
    </location>
</feature>
<dbReference type="Gene3D" id="3.30.420.10">
    <property type="entry name" value="Ribonuclease H-like superfamily/Ribonuclease H"/>
    <property type="match status" value="1"/>
</dbReference>
<dbReference type="SMART" id="SM00479">
    <property type="entry name" value="EXOIII"/>
    <property type="match status" value="1"/>
</dbReference>
<evidence type="ECO:0000256" key="4">
    <source>
        <dbReference type="SAM" id="MobiDB-lite"/>
    </source>
</evidence>
<dbReference type="AlphaFoldDB" id="A0A174ZIV4"/>
<evidence type="ECO:0000259" key="5">
    <source>
        <dbReference type="SMART" id="SM00479"/>
    </source>
</evidence>
<dbReference type="Proteomes" id="UP000095662">
    <property type="component" value="Unassembled WGS sequence"/>
</dbReference>
<organism evidence="6 7">
    <name type="scientific">[Eubacterium] siraeum</name>
    <dbReference type="NCBI Taxonomy" id="39492"/>
    <lineage>
        <taxon>Bacteria</taxon>
        <taxon>Bacillati</taxon>
        <taxon>Bacillota</taxon>
        <taxon>Clostridia</taxon>
        <taxon>Eubacteriales</taxon>
        <taxon>Oscillospiraceae</taxon>
        <taxon>Oscillospiraceae incertae sedis</taxon>
    </lineage>
</organism>
<evidence type="ECO:0000313" key="6">
    <source>
        <dbReference type="EMBL" id="CUQ84849.1"/>
    </source>
</evidence>
<dbReference type="EMBL" id="CZBY01000006">
    <property type="protein sequence ID" value="CUQ84849.1"/>
    <property type="molecule type" value="Genomic_DNA"/>
</dbReference>
<dbReference type="GO" id="GO:0000175">
    <property type="term" value="F:3'-5'-RNA exonuclease activity"/>
    <property type="evidence" value="ECO:0007669"/>
    <property type="project" value="InterPro"/>
</dbReference>
<sequence length="337" mass="39073">MTYIVLDLEWSQPVCREKMRIAGTRVLQVEIIQIGAVAVTDGIVSEDFFSEYVRPRYYTELKGRIKKLTGITKNDLKNAHDLTVVLKSFREWLEKFGKDVIIVTWGPDDIPTLVKQCEFYERDTGWLPEWFNLQPLMTRQYGIDRAQITLQSAVEITGVQQELDYHSAINDAYYTALVLTKINDIPSEIELQKKIDYVHSNPFLSLRQTSEGTVKTARMNAVPRLSELNRYICPVCGKPATLKSRLIWLSPMNYMAVVHCNKHSVKVTVRFEKKADGEYRWVKKYTLSEEKDEELYSSLLKEKYPALQEKSNRKIPAVKTGRKRIKVKTERKNINNG</sequence>